<dbReference type="GO" id="GO:0003677">
    <property type="term" value="F:DNA binding"/>
    <property type="evidence" value="ECO:0007669"/>
    <property type="project" value="InterPro"/>
</dbReference>
<feature type="compositionally biased region" description="Low complexity" evidence="5">
    <location>
        <begin position="146"/>
        <end position="169"/>
    </location>
</feature>
<feature type="region of interest" description="Disordered" evidence="5">
    <location>
        <begin position="72"/>
        <end position="119"/>
    </location>
</feature>
<dbReference type="eggNOG" id="ENOG502RZ2S">
    <property type="taxonomic scope" value="Eukaryota"/>
</dbReference>
<keyword evidence="8" id="KW-1185">Reference proteome</keyword>
<dbReference type="InterPro" id="IPR036864">
    <property type="entry name" value="Zn2-C6_fun-type_DNA-bd_sf"/>
</dbReference>
<dbReference type="SMART" id="SM00066">
    <property type="entry name" value="GAL4"/>
    <property type="match status" value="1"/>
</dbReference>
<dbReference type="InterPro" id="IPR051127">
    <property type="entry name" value="Fungal_SecMet_Regulators"/>
</dbReference>
<dbReference type="GO" id="GO:0006351">
    <property type="term" value="P:DNA-templated transcription"/>
    <property type="evidence" value="ECO:0007669"/>
    <property type="project" value="InterPro"/>
</dbReference>
<keyword evidence="3" id="KW-0804">Transcription</keyword>
<feature type="domain" description="Zn(2)-C6 fungal-type" evidence="6">
    <location>
        <begin position="11"/>
        <end position="40"/>
    </location>
</feature>
<evidence type="ECO:0000259" key="6">
    <source>
        <dbReference type="PROSITE" id="PS50048"/>
    </source>
</evidence>
<dbReference type="AlphaFoldDB" id="C7Z444"/>
<dbReference type="InterPro" id="IPR007219">
    <property type="entry name" value="XnlR_reg_dom"/>
</dbReference>
<name>C7Z444_FUSV7</name>
<dbReference type="GO" id="GO:0008270">
    <property type="term" value="F:zinc ion binding"/>
    <property type="evidence" value="ECO:0007669"/>
    <property type="project" value="InterPro"/>
</dbReference>
<keyword evidence="1" id="KW-0479">Metal-binding</keyword>
<evidence type="ECO:0000256" key="1">
    <source>
        <dbReference type="ARBA" id="ARBA00022723"/>
    </source>
</evidence>
<dbReference type="Gene3D" id="4.10.240.10">
    <property type="entry name" value="Zn(2)-C6 fungal-type DNA-binding domain"/>
    <property type="match status" value="1"/>
</dbReference>
<accession>C7Z444</accession>
<dbReference type="EMBL" id="GG698909">
    <property type="protein sequence ID" value="EEU41253.1"/>
    <property type="molecule type" value="Genomic_DNA"/>
</dbReference>
<dbReference type="RefSeq" id="XP_003046966.1">
    <property type="nucleotide sequence ID" value="XM_003046920.1"/>
</dbReference>
<protein>
    <recommendedName>
        <fullName evidence="6">Zn(2)-C6 fungal-type domain-containing protein</fullName>
    </recommendedName>
</protein>
<evidence type="ECO:0000256" key="4">
    <source>
        <dbReference type="ARBA" id="ARBA00023242"/>
    </source>
</evidence>
<dbReference type="VEuPathDB" id="FungiDB:NECHADRAFT_83475"/>
<dbReference type="Proteomes" id="UP000005206">
    <property type="component" value="Chromosome 8"/>
</dbReference>
<reference evidence="7 8" key="1">
    <citation type="journal article" date="2009" name="PLoS Genet.">
        <title>The genome of Nectria haematococca: contribution of supernumerary chromosomes to gene expansion.</title>
        <authorList>
            <person name="Coleman J.J."/>
            <person name="Rounsley S.D."/>
            <person name="Rodriguez-Carres M."/>
            <person name="Kuo A."/>
            <person name="Wasmann C.C."/>
            <person name="Grimwood J."/>
            <person name="Schmutz J."/>
            <person name="Taga M."/>
            <person name="White G.J."/>
            <person name="Zhou S."/>
            <person name="Schwartz D.C."/>
            <person name="Freitag M."/>
            <person name="Ma L.J."/>
            <person name="Danchin E.G."/>
            <person name="Henrissat B."/>
            <person name="Coutinho P.M."/>
            <person name="Nelson D.R."/>
            <person name="Straney D."/>
            <person name="Napoli C.A."/>
            <person name="Barker B.M."/>
            <person name="Gribskov M."/>
            <person name="Rep M."/>
            <person name="Kroken S."/>
            <person name="Molnar I."/>
            <person name="Rensing C."/>
            <person name="Kennell J.C."/>
            <person name="Zamora J."/>
            <person name="Farman M.L."/>
            <person name="Selker E.U."/>
            <person name="Salamov A."/>
            <person name="Shapiro H."/>
            <person name="Pangilinan J."/>
            <person name="Lindquist E."/>
            <person name="Lamers C."/>
            <person name="Grigoriev I.V."/>
            <person name="Geiser D.M."/>
            <person name="Covert S.F."/>
            <person name="Temporini E."/>
            <person name="Vanetten H.D."/>
        </authorList>
    </citation>
    <scope>NUCLEOTIDE SEQUENCE [LARGE SCALE GENOMIC DNA]</scope>
    <source>
        <strain evidence="8">ATCC MYA-4622 / CBS 123669 / FGSC 9596 / NRRL 45880 / 77-13-4</strain>
    </source>
</reference>
<dbReference type="PANTHER" id="PTHR47424:SF6">
    <property type="entry name" value="PROLINE UTILIZATION TRANS-ACTIVATOR"/>
    <property type="match status" value="1"/>
</dbReference>
<dbReference type="GeneID" id="9675612"/>
<proteinExistence type="predicted"/>
<dbReference type="Pfam" id="PF00172">
    <property type="entry name" value="Zn_clus"/>
    <property type="match status" value="1"/>
</dbReference>
<dbReference type="InterPro" id="IPR001138">
    <property type="entry name" value="Zn2Cys6_DnaBD"/>
</dbReference>
<sequence>MPKFAGRSNAACNYCHRQKVKCSGEQPCQRCRQHQRHCTYRPRGDRTVAVSEKHLEHLNTTLNDLTNAIRVTGNSTLKPTSRSATPRTTRAEQTPPASAPATQAHAHAESESEDAVAPLVEDSTAESFIRKLKEVLSNVGRGSDNPLATSATAFPATSSPYSSSCGEGSAASQRQHANMRFDTTHSKLSFKLPPYQYAVQLISQAEQSFGDYHTFLRRSFWRRLHATYKNLSSQAKDRNWLCRLSFVLALAEANNHNNQSLTITLDESGEIPSWQGKKDNSDDIFHTLPPGTEYFEQGLLMLKVSYEDPTVDDVEALNLASHCSFILNRRKAAYAYAGQSIRLAHSLGLDQPAPASLSNLEREHRKRVWWTAFCVDHATSTELCFHPAYVGIDDSLGYPDSSGLSAEDLEEFFDPDLLTAQIKLLQIKGHVITVVRQLKSRHVYQRYDLLHQCLERLEQCRTNMPANLAPLLEFDFQTLPNAIPDNRVPFSLSLRYHQCYVLLLRPLLLHQLASMLRGDMSISFKEEVRNTNNTCLQAARTNAKTMLHLAASEMLVEYGYWDSVHLFSCLTVMCLAKIMAGRLPGPFVWQGTERDEDVALYDQARKVLVNMVQCGNISSRYHLEMLTEIESIGDTMLHPRQNSSSNLDGALISLPAAQAGSNGDTNDGSFRVGDIRLGRELGFDDWAELLEQPVIDFTSFDIYSTSLG</sequence>
<dbReference type="InParanoid" id="C7Z444"/>
<dbReference type="PROSITE" id="PS50048">
    <property type="entry name" value="ZN2_CY6_FUNGAL_2"/>
    <property type="match status" value="1"/>
</dbReference>
<dbReference type="HOGENOM" id="CLU_006926_5_1_1"/>
<evidence type="ECO:0000256" key="3">
    <source>
        <dbReference type="ARBA" id="ARBA00023163"/>
    </source>
</evidence>
<keyword evidence="2" id="KW-0805">Transcription regulation</keyword>
<organism evidence="7 8">
    <name type="scientific">Fusarium vanettenii (strain ATCC MYA-4622 / CBS 123669 / FGSC 9596 / NRRL 45880 / 77-13-4)</name>
    <name type="common">Fusarium solani subsp. pisi</name>
    <dbReference type="NCBI Taxonomy" id="660122"/>
    <lineage>
        <taxon>Eukaryota</taxon>
        <taxon>Fungi</taxon>
        <taxon>Dikarya</taxon>
        <taxon>Ascomycota</taxon>
        <taxon>Pezizomycotina</taxon>
        <taxon>Sordariomycetes</taxon>
        <taxon>Hypocreomycetidae</taxon>
        <taxon>Hypocreales</taxon>
        <taxon>Nectriaceae</taxon>
        <taxon>Fusarium</taxon>
        <taxon>Fusarium solani species complex</taxon>
        <taxon>Fusarium vanettenii</taxon>
    </lineage>
</organism>
<gene>
    <name evidence="7" type="ORF">NECHADRAFT_83475</name>
</gene>
<dbReference type="SMART" id="SM00906">
    <property type="entry name" value="Fungal_trans"/>
    <property type="match status" value="1"/>
</dbReference>
<keyword evidence="4" id="KW-0539">Nucleus</keyword>
<dbReference type="GO" id="GO:0000981">
    <property type="term" value="F:DNA-binding transcription factor activity, RNA polymerase II-specific"/>
    <property type="evidence" value="ECO:0007669"/>
    <property type="project" value="InterPro"/>
</dbReference>
<evidence type="ECO:0000313" key="7">
    <source>
        <dbReference type="EMBL" id="EEU41253.1"/>
    </source>
</evidence>
<dbReference type="KEGG" id="nhe:NECHADRAFT_83475"/>
<feature type="compositionally biased region" description="Low complexity" evidence="5">
    <location>
        <begin position="79"/>
        <end position="105"/>
    </location>
</feature>
<evidence type="ECO:0000256" key="5">
    <source>
        <dbReference type="SAM" id="MobiDB-lite"/>
    </source>
</evidence>
<dbReference type="CDD" id="cd00067">
    <property type="entry name" value="GAL4"/>
    <property type="match status" value="1"/>
</dbReference>
<dbReference type="SUPFAM" id="SSF57701">
    <property type="entry name" value="Zn2/Cys6 DNA-binding domain"/>
    <property type="match status" value="1"/>
</dbReference>
<dbReference type="PANTHER" id="PTHR47424">
    <property type="entry name" value="REGULATORY PROTEIN GAL4"/>
    <property type="match status" value="1"/>
</dbReference>
<dbReference type="Pfam" id="PF04082">
    <property type="entry name" value="Fungal_trans"/>
    <property type="match status" value="1"/>
</dbReference>
<dbReference type="CDD" id="cd12148">
    <property type="entry name" value="fungal_TF_MHR"/>
    <property type="match status" value="1"/>
</dbReference>
<feature type="region of interest" description="Disordered" evidence="5">
    <location>
        <begin position="139"/>
        <end position="175"/>
    </location>
</feature>
<dbReference type="OrthoDB" id="3266505at2759"/>
<evidence type="ECO:0000313" key="8">
    <source>
        <dbReference type="Proteomes" id="UP000005206"/>
    </source>
</evidence>
<dbReference type="PROSITE" id="PS00463">
    <property type="entry name" value="ZN2_CY6_FUNGAL_1"/>
    <property type="match status" value="1"/>
</dbReference>
<dbReference type="OMA" id="SNCIMAR"/>
<evidence type="ECO:0000256" key="2">
    <source>
        <dbReference type="ARBA" id="ARBA00023015"/>
    </source>
</evidence>